<evidence type="ECO:0000313" key="3">
    <source>
        <dbReference type="Proteomes" id="UP000016843"/>
    </source>
</evidence>
<evidence type="ECO:0000313" key="2">
    <source>
        <dbReference type="EMBL" id="ERM82531.1"/>
    </source>
</evidence>
<dbReference type="Proteomes" id="UP000016843">
    <property type="component" value="Unassembled WGS sequence"/>
</dbReference>
<organism evidence="2 3">
    <name type="scientific">Rhodonellum psychrophilum GCM71 = DSM 17998</name>
    <dbReference type="NCBI Taxonomy" id="1123057"/>
    <lineage>
        <taxon>Bacteria</taxon>
        <taxon>Pseudomonadati</taxon>
        <taxon>Bacteroidota</taxon>
        <taxon>Cytophagia</taxon>
        <taxon>Cytophagales</taxon>
        <taxon>Cytophagaceae</taxon>
        <taxon>Rhodonellum</taxon>
    </lineage>
</organism>
<keyword evidence="1" id="KW-0812">Transmembrane</keyword>
<gene>
    <name evidence="2" type="ORF">P872_05765</name>
</gene>
<accession>U5C0T3</accession>
<keyword evidence="1" id="KW-0472">Membrane</keyword>
<dbReference type="AlphaFoldDB" id="U5C0T3"/>
<dbReference type="EMBL" id="AWXR01000025">
    <property type="protein sequence ID" value="ERM82531.1"/>
    <property type="molecule type" value="Genomic_DNA"/>
</dbReference>
<feature type="transmembrane region" description="Helical" evidence="1">
    <location>
        <begin position="12"/>
        <end position="29"/>
    </location>
</feature>
<comment type="caution">
    <text evidence="2">The sequence shown here is derived from an EMBL/GenBank/DDBJ whole genome shotgun (WGS) entry which is preliminary data.</text>
</comment>
<protein>
    <submittedName>
        <fullName evidence="2">Uncharacterized protein</fullName>
    </submittedName>
</protein>
<evidence type="ECO:0000256" key="1">
    <source>
        <dbReference type="SAM" id="Phobius"/>
    </source>
</evidence>
<sequence length="35" mass="4165">MPVFVFFPNSGIFLQFPLIWKLNAYFGFVQKRKSP</sequence>
<name>U5C0T3_9BACT</name>
<keyword evidence="3" id="KW-1185">Reference proteome</keyword>
<keyword evidence="1" id="KW-1133">Transmembrane helix</keyword>
<proteinExistence type="predicted"/>
<reference evidence="2 3" key="1">
    <citation type="journal article" date="2013" name="Genome Announc.">
        <title>Draft Genome Sequence of the Psychrophilic and Alkaliphilic Rhodonellum psychrophilum Strain GCM71T.</title>
        <authorList>
            <person name="Hauptmann A.L."/>
            <person name="Glaring M.A."/>
            <person name="Hallin P.F."/>
            <person name="Prieme A."/>
            <person name="Stougaard P."/>
        </authorList>
    </citation>
    <scope>NUCLEOTIDE SEQUENCE [LARGE SCALE GENOMIC DNA]</scope>
    <source>
        <strain evidence="2 3">GCM71</strain>
    </source>
</reference>